<dbReference type="Pfam" id="PF05378">
    <property type="entry name" value="Hydant_A_N"/>
    <property type="match status" value="1"/>
</dbReference>
<dbReference type="PANTHER" id="PTHR11365:SF23">
    <property type="entry name" value="HYPOTHETICAL 5-OXOPROLINASE (EUROFUNG)-RELATED"/>
    <property type="match status" value="1"/>
</dbReference>
<reference evidence="4" key="1">
    <citation type="submission" date="2016-02" db="EMBL/GenBank/DDBJ databases">
        <authorList>
            <person name="Wibberg D."/>
        </authorList>
    </citation>
    <scope>NUCLEOTIDE SEQUENCE [LARGE SCALE GENOMIC DNA]</scope>
</reference>
<dbReference type="InterPro" id="IPR045079">
    <property type="entry name" value="Oxoprolinase-like"/>
</dbReference>
<feature type="domain" description="Hydantoinase/oxoprolinase N-terminal" evidence="2">
    <location>
        <begin position="5"/>
        <end position="93"/>
    </location>
</feature>
<accession>A0A1C3NTH6</accession>
<organism evidence="3 4">
    <name type="scientific">Candidatus Protofrankia californiensis</name>
    <dbReference type="NCBI Taxonomy" id="1839754"/>
    <lineage>
        <taxon>Bacteria</taxon>
        <taxon>Bacillati</taxon>
        <taxon>Actinomycetota</taxon>
        <taxon>Actinomycetes</taxon>
        <taxon>Frankiales</taxon>
        <taxon>Frankiaceae</taxon>
        <taxon>Protofrankia</taxon>
    </lineage>
</organism>
<dbReference type="Pfam" id="PF01968">
    <property type="entry name" value="Hydantoinase_A"/>
    <property type="match status" value="1"/>
</dbReference>
<dbReference type="GO" id="GO:0005829">
    <property type="term" value="C:cytosol"/>
    <property type="evidence" value="ECO:0007669"/>
    <property type="project" value="TreeGrafter"/>
</dbReference>
<dbReference type="InterPro" id="IPR008040">
    <property type="entry name" value="Hydant_A_N"/>
</dbReference>
<dbReference type="Proteomes" id="UP000199013">
    <property type="component" value="Unassembled WGS sequence"/>
</dbReference>
<dbReference type="GO" id="GO:0006749">
    <property type="term" value="P:glutathione metabolic process"/>
    <property type="evidence" value="ECO:0007669"/>
    <property type="project" value="TreeGrafter"/>
</dbReference>
<evidence type="ECO:0000313" key="3">
    <source>
        <dbReference type="EMBL" id="SBW17811.1"/>
    </source>
</evidence>
<evidence type="ECO:0000259" key="1">
    <source>
        <dbReference type="Pfam" id="PF01968"/>
    </source>
</evidence>
<dbReference type="PANTHER" id="PTHR11365">
    <property type="entry name" value="5-OXOPROLINASE RELATED"/>
    <property type="match status" value="1"/>
</dbReference>
<dbReference type="EMBL" id="FLUV01000162">
    <property type="protein sequence ID" value="SBW17811.1"/>
    <property type="molecule type" value="Genomic_DNA"/>
</dbReference>
<feature type="domain" description="Hydantoinase A/oxoprolinase" evidence="1">
    <location>
        <begin position="196"/>
        <end position="473"/>
    </location>
</feature>
<sequence>MNRLINIDNGGTLTDICVWDGHEFRFTKTLTTPFDLSQCLFDGIAKASESVFGKRDIAALLHSTDHIRYSTTQGTNALVERKGPSIGLITDDSSVVTELRTTEQQAGLFDDLIGDRVAVVDLAAEEGQLAFDLVQQVNRLTTAGAVRIVIAVGEADGDAERRLRGILLRRFPRHLLGSVPFLFAWEFAPDRVRSRRVWSSVINCFLHPVMERFLYNAEDRLRGHRVQNPLLIYRNDGASSRVSKSVALKTYSSGPRGGLEGTRALATAYSLPHVLMIDVGGTTTDVGSVKDAQIVTERRGAIRGVPISFPMSEVHSAGVGGSSVIELRDGVIQVGPESVGAAPGPACFGFGGKRATITDVNLLLGVLEPQTYLGGEVRLDADRARTVITETVAEPLGLSLEQALVEMEAAYFAKIAESFADLVEDPDRTTVAAFGGAGPMSACGAARLNGVRRVLVPRLAAVFSAFGISFSDIGRSYEVSLVEATAEAASAAHDALLGRAQRDMYQEGYELADCSLEWRVSVETDAGDHVADYPHVYGQAPEAGQHASLKLDVTAKLPHAELPVPGEVAATPAVASGTRRVRSHHDQVDVVPVFDLVQQVPGATAQGPAIVEGPFFTARVLAGWRLDITSNGDLLLADTH</sequence>
<evidence type="ECO:0000259" key="2">
    <source>
        <dbReference type="Pfam" id="PF05378"/>
    </source>
</evidence>
<dbReference type="AlphaFoldDB" id="A0A1C3NTH6"/>
<proteinExistence type="predicted"/>
<dbReference type="GO" id="GO:0017168">
    <property type="term" value="F:5-oxoprolinase (ATP-hydrolyzing) activity"/>
    <property type="evidence" value="ECO:0007669"/>
    <property type="project" value="TreeGrafter"/>
</dbReference>
<keyword evidence="4" id="KW-1185">Reference proteome</keyword>
<gene>
    <name evidence="3" type="ORF">FDG2_0382</name>
</gene>
<protein>
    <submittedName>
        <fullName evidence="3">Acetone carboxylase beta-subunit</fullName>
    </submittedName>
</protein>
<evidence type="ECO:0000313" key="4">
    <source>
        <dbReference type="Proteomes" id="UP000199013"/>
    </source>
</evidence>
<name>A0A1C3NTH6_9ACTN</name>
<dbReference type="InterPro" id="IPR002821">
    <property type="entry name" value="Hydantoinase_A"/>
</dbReference>